<evidence type="ECO:0000259" key="3">
    <source>
        <dbReference type="Pfam" id="PF17131"/>
    </source>
</evidence>
<feature type="domain" description="Uncharacterized protein TP-0789" evidence="3">
    <location>
        <begin position="76"/>
        <end position="256"/>
    </location>
</feature>
<feature type="chain" id="PRO_5014537453" evidence="2">
    <location>
        <begin position="29"/>
        <end position="257"/>
    </location>
</feature>
<evidence type="ECO:0000256" key="1">
    <source>
        <dbReference type="ARBA" id="ARBA00022729"/>
    </source>
</evidence>
<proteinExistence type="predicted"/>
<sequence>MVRKAIPSLVSACLVAFAAACMVGGAWAEEPDGRTLVDRVDTLLWGKTLQGEFQMTITTPRWQRALDLRAWMERPRRSFIRVLAPAKEAGIGSLRIGSEMWNYLPNIERTIKIPPSMMLQPWMGSDFTNDDLVKQSSAVDDYTHRVLRTEVLNGAASYVIESIPKPDAAVVWGKILYWIRQADTIPLKQYYYNERNELVRVLTFSDVGPMGGRTIPTKWEMRPVNDPGHATVIVVKAARYDQPIDDERFTQRNLQKP</sequence>
<protein>
    <submittedName>
        <fullName evidence="5">Outer membrane lipoprotein-sorting protein</fullName>
    </submittedName>
</protein>
<evidence type="ECO:0000313" key="7">
    <source>
        <dbReference type="Proteomes" id="UP001199322"/>
    </source>
</evidence>
<organism evidence="5 7">
    <name type="scientific">Ralstonia pickettii</name>
    <name type="common">Burkholderia pickettii</name>
    <dbReference type="NCBI Taxonomy" id="329"/>
    <lineage>
        <taxon>Bacteria</taxon>
        <taxon>Pseudomonadati</taxon>
        <taxon>Pseudomonadota</taxon>
        <taxon>Betaproteobacteria</taxon>
        <taxon>Burkholderiales</taxon>
        <taxon>Burkholderiaceae</taxon>
        <taxon>Ralstonia</taxon>
    </lineage>
</organism>
<dbReference type="CDD" id="cd16329">
    <property type="entry name" value="LolA_like"/>
    <property type="match status" value="1"/>
</dbReference>
<dbReference type="AlphaFoldDB" id="A0A1C0XD66"/>
<reference evidence="5" key="1">
    <citation type="submission" date="2018-06" db="EMBL/GenBank/DDBJ databases">
        <authorList>
            <person name="O'Rourke A."/>
        </authorList>
    </citation>
    <scope>NUCLEOTIDE SEQUENCE</scope>
    <source>
        <strain evidence="5">132550021-3</strain>
    </source>
</reference>
<dbReference type="Proteomes" id="UP001199322">
    <property type="component" value="Unassembled WGS sequence"/>
</dbReference>
<dbReference type="GeneID" id="61391068"/>
<keyword evidence="1 2" id="KW-0732">Signal</keyword>
<comment type="caution">
    <text evidence="5">The sequence shown here is derived from an EMBL/GenBank/DDBJ whole genome shotgun (WGS) entry which is preliminary data.</text>
</comment>
<dbReference type="InterPro" id="IPR029046">
    <property type="entry name" value="LolA/LolB/LppX"/>
</dbReference>
<evidence type="ECO:0000256" key="2">
    <source>
        <dbReference type="SAM" id="SignalP"/>
    </source>
</evidence>
<dbReference type="InterPro" id="IPR033399">
    <property type="entry name" value="TP_0789-like"/>
</dbReference>
<evidence type="ECO:0000313" key="5">
    <source>
        <dbReference type="EMBL" id="MBX3891948.1"/>
    </source>
</evidence>
<reference evidence="4 6" key="2">
    <citation type="submission" date="2023-07" db="EMBL/GenBank/DDBJ databases">
        <authorList>
            <person name="Peeters C."/>
        </authorList>
    </citation>
    <scope>NUCLEOTIDE SEQUENCE [LARGE SCALE GENOMIC DNA]</scope>
    <source>
        <strain evidence="4 6">R-38712</strain>
    </source>
</reference>
<keyword evidence="6" id="KW-1185">Reference proteome</keyword>
<dbReference type="EMBL" id="QGBI01000019">
    <property type="protein sequence ID" value="MBX3891948.1"/>
    <property type="molecule type" value="Genomic_DNA"/>
</dbReference>
<dbReference type="Proteomes" id="UP001189303">
    <property type="component" value="Unassembled WGS sequence"/>
</dbReference>
<dbReference type="SUPFAM" id="SSF89392">
    <property type="entry name" value="Prokaryotic lipoproteins and lipoprotein localization factors"/>
    <property type="match status" value="1"/>
</dbReference>
<keyword evidence="5" id="KW-0449">Lipoprotein</keyword>
<gene>
    <name evidence="5" type="ORF">DEE74_18960</name>
    <name evidence="4" type="ORF">R38712_03049</name>
</gene>
<dbReference type="PROSITE" id="PS51257">
    <property type="entry name" value="PROKAR_LIPOPROTEIN"/>
    <property type="match status" value="1"/>
</dbReference>
<dbReference type="OMA" id="GSHFTND"/>
<name>A0A1C0XD66_RALPI</name>
<dbReference type="RefSeq" id="WP_004635198.1">
    <property type="nucleotide sequence ID" value="NZ_CABKQE010000004.1"/>
</dbReference>
<evidence type="ECO:0000313" key="6">
    <source>
        <dbReference type="Proteomes" id="UP001189303"/>
    </source>
</evidence>
<feature type="signal peptide" evidence="2">
    <location>
        <begin position="1"/>
        <end position="28"/>
    </location>
</feature>
<evidence type="ECO:0000313" key="4">
    <source>
        <dbReference type="EMBL" id="CAJ0726440.1"/>
    </source>
</evidence>
<dbReference type="Gene3D" id="2.50.20.10">
    <property type="entry name" value="Lipoprotein localisation LolA/LolB/LppX"/>
    <property type="match status" value="1"/>
</dbReference>
<accession>A0A1C0XD66</accession>
<dbReference type="Pfam" id="PF17131">
    <property type="entry name" value="LolA_like"/>
    <property type="match status" value="1"/>
</dbReference>
<dbReference type="EMBL" id="CATWFT010000009">
    <property type="protein sequence ID" value="CAJ0726440.1"/>
    <property type="molecule type" value="Genomic_DNA"/>
</dbReference>